<dbReference type="EMBL" id="MDYQ01000317">
    <property type="protein sequence ID" value="PRP76539.1"/>
    <property type="molecule type" value="Genomic_DNA"/>
</dbReference>
<name>A0A2P6MXV7_9EUKA</name>
<gene>
    <name evidence="1" type="ORF">PROFUN_15081</name>
</gene>
<proteinExistence type="predicted"/>
<protein>
    <submittedName>
        <fullName evidence="1">Uncharacterized protein</fullName>
    </submittedName>
</protein>
<dbReference type="OrthoDB" id="2118965at2759"/>
<reference evidence="1 2" key="1">
    <citation type="journal article" date="2018" name="Genome Biol. Evol.">
        <title>Multiple Roots of Fruiting Body Formation in Amoebozoa.</title>
        <authorList>
            <person name="Hillmann F."/>
            <person name="Forbes G."/>
            <person name="Novohradska S."/>
            <person name="Ferling I."/>
            <person name="Riege K."/>
            <person name="Groth M."/>
            <person name="Westermann M."/>
            <person name="Marz M."/>
            <person name="Spaller T."/>
            <person name="Winckler T."/>
            <person name="Schaap P."/>
            <person name="Glockner G."/>
        </authorList>
    </citation>
    <scope>NUCLEOTIDE SEQUENCE [LARGE SCALE GENOMIC DNA]</scope>
    <source>
        <strain evidence="1 2">Jena</strain>
    </source>
</reference>
<dbReference type="AlphaFoldDB" id="A0A2P6MXV7"/>
<sequence length="384" mass="43965">MHLHPYDDEVRLSYPYRLSISVRCNTSFSDPRVLSGLHRRPTPPSIGTLGRLYADCQQIFSDNVELFLYPTYIQVHFLASTRKKDGFYRSRVTAVRVSSNMKDTIGRFGTHMKNPMDFENRVYGFPKRKTPNMSNTTTIINEKPIVVKERIQPVEREIVQPVIHREREQLEIHQVLDHLHENEVKPVTIVQDRLPDQVRPVIFTGDHSVRPVEVNLHDTTVTLDKRVIEVTLPAHIEEKTRRTIVEEFQPILCRDVVQPTVVRRIMPIYESRPTSVDYKPIPAPSFESTSLYKCCTIVTKVGSTESSLNRVVVLAPFHELNCDYPATEGCFNPSFPQSEAHTVWLHPAMEKAVSFLVPQAAALAAFPPREFGPLRPSQALLMFS</sequence>
<accession>A0A2P6MXV7</accession>
<dbReference type="InParanoid" id="A0A2P6MXV7"/>
<keyword evidence="2" id="KW-1185">Reference proteome</keyword>
<dbReference type="Proteomes" id="UP000241769">
    <property type="component" value="Unassembled WGS sequence"/>
</dbReference>
<organism evidence="1 2">
    <name type="scientific">Planoprotostelium fungivorum</name>
    <dbReference type="NCBI Taxonomy" id="1890364"/>
    <lineage>
        <taxon>Eukaryota</taxon>
        <taxon>Amoebozoa</taxon>
        <taxon>Evosea</taxon>
        <taxon>Variosea</taxon>
        <taxon>Cavosteliida</taxon>
        <taxon>Cavosteliaceae</taxon>
        <taxon>Planoprotostelium</taxon>
    </lineage>
</organism>
<comment type="caution">
    <text evidence="1">The sequence shown here is derived from an EMBL/GenBank/DDBJ whole genome shotgun (WGS) entry which is preliminary data.</text>
</comment>
<evidence type="ECO:0000313" key="1">
    <source>
        <dbReference type="EMBL" id="PRP76539.1"/>
    </source>
</evidence>
<evidence type="ECO:0000313" key="2">
    <source>
        <dbReference type="Proteomes" id="UP000241769"/>
    </source>
</evidence>